<sequence>MTLADDDAQSTQSVVHINVPLPVARCPLHARNAHDATTEFANLLNAAALEETWTFVTVSYPDGKWSGKASPFIRAIHSEGWNIHPRCAATSES</sequence>
<keyword evidence="2" id="KW-1185">Reference proteome</keyword>
<accession>A0ABY4Q4Y1</accession>
<reference evidence="1 2" key="1">
    <citation type="submission" date="2022-05" db="EMBL/GenBank/DDBJ databases">
        <authorList>
            <person name="Zhou X."/>
            <person name="Li K."/>
            <person name="Man Y."/>
        </authorList>
    </citation>
    <scope>NUCLEOTIDE SEQUENCE [LARGE SCALE GENOMIC DNA]</scope>
    <source>
        <strain evidence="1 2">MS405</strain>
    </source>
</reference>
<protein>
    <submittedName>
        <fullName evidence="1">Uncharacterized protein</fullName>
    </submittedName>
</protein>
<dbReference type="EMBL" id="CP097289">
    <property type="protein sequence ID" value="UQT61275.1"/>
    <property type="molecule type" value="Genomic_DNA"/>
</dbReference>
<dbReference type="RefSeq" id="WP_249592607.1">
    <property type="nucleotide sequence ID" value="NZ_BAAAQL010000038.1"/>
</dbReference>
<gene>
    <name evidence="1" type="ORF">M4V62_42860</name>
</gene>
<evidence type="ECO:0000313" key="2">
    <source>
        <dbReference type="Proteomes" id="UP000829992"/>
    </source>
</evidence>
<name>A0ABY4Q4Y1_9ACTN</name>
<proteinExistence type="predicted"/>
<evidence type="ECO:0000313" key="1">
    <source>
        <dbReference type="EMBL" id="UQT61275.1"/>
    </source>
</evidence>
<dbReference type="Proteomes" id="UP000829992">
    <property type="component" value="Chromosome"/>
</dbReference>
<organism evidence="1 2">
    <name type="scientific">Streptomyces durmitorensis</name>
    <dbReference type="NCBI Taxonomy" id="319947"/>
    <lineage>
        <taxon>Bacteria</taxon>
        <taxon>Bacillati</taxon>
        <taxon>Actinomycetota</taxon>
        <taxon>Actinomycetes</taxon>
        <taxon>Kitasatosporales</taxon>
        <taxon>Streptomycetaceae</taxon>
        <taxon>Streptomyces</taxon>
    </lineage>
</organism>